<name>A0AAD7PYC4_QUISA</name>
<comment type="caution">
    <text evidence="4">The sequence shown here is derived from an EMBL/GenBank/DDBJ whole genome shotgun (WGS) entry which is preliminary data.</text>
</comment>
<evidence type="ECO:0000259" key="3">
    <source>
        <dbReference type="Pfam" id="PF18018"/>
    </source>
</evidence>
<gene>
    <name evidence="4" type="ORF">O6P43_009474</name>
</gene>
<dbReference type="InterPro" id="IPR040663">
    <property type="entry name" value="DNA_pol_D_N"/>
</dbReference>
<dbReference type="GO" id="GO:0043625">
    <property type="term" value="C:delta DNA polymerase complex"/>
    <property type="evidence" value="ECO:0007669"/>
    <property type="project" value="TreeGrafter"/>
</dbReference>
<dbReference type="InterPro" id="IPR024826">
    <property type="entry name" value="DNA_pol_delta/II_ssu"/>
</dbReference>
<organism evidence="4 5">
    <name type="scientific">Quillaja saponaria</name>
    <name type="common">Soap bark tree</name>
    <dbReference type="NCBI Taxonomy" id="32244"/>
    <lineage>
        <taxon>Eukaryota</taxon>
        <taxon>Viridiplantae</taxon>
        <taxon>Streptophyta</taxon>
        <taxon>Embryophyta</taxon>
        <taxon>Tracheophyta</taxon>
        <taxon>Spermatophyta</taxon>
        <taxon>Magnoliopsida</taxon>
        <taxon>eudicotyledons</taxon>
        <taxon>Gunneridae</taxon>
        <taxon>Pentapetalae</taxon>
        <taxon>rosids</taxon>
        <taxon>fabids</taxon>
        <taxon>Fabales</taxon>
        <taxon>Quillajaceae</taxon>
        <taxon>Quillaja</taxon>
    </lineage>
</organism>
<dbReference type="Gene3D" id="2.40.50.430">
    <property type="match status" value="1"/>
</dbReference>
<evidence type="ECO:0000313" key="4">
    <source>
        <dbReference type="EMBL" id="KAJ7971441.1"/>
    </source>
</evidence>
<dbReference type="Pfam" id="PF18018">
    <property type="entry name" value="DNA_pol_D_N"/>
    <property type="match status" value="1"/>
</dbReference>
<dbReference type="GO" id="GO:0006271">
    <property type="term" value="P:DNA strand elongation involved in DNA replication"/>
    <property type="evidence" value="ECO:0007669"/>
    <property type="project" value="TreeGrafter"/>
</dbReference>
<dbReference type="AlphaFoldDB" id="A0AAD7PYC4"/>
<evidence type="ECO:0000256" key="1">
    <source>
        <dbReference type="ARBA" id="ARBA00006035"/>
    </source>
</evidence>
<dbReference type="Proteomes" id="UP001163823">
    <property type="component" value="Chromosome 4"/>
</dbReference>
<evidence type="ECO:0000313" key="5">
    <source>
        <dbReference type="Proteomes" id="UP001163823"/>
    </source>
</evidence>
<accession>A0AAD7PYC4</accession>
<keyword evidence="5" id="KW-1185">Reference proteome</keyword>
<protein>
    <submittedName>
        <fullName evidence="4">DNA polymerase delta small subunit</fullName>
    </submittedName>
</protein>
<dbReference type="EMBL" id="JARAOO010000004">
    <property type="protein sequence ID" value="KAJ7971441.1"/>
    <property type="molecule type" value="Genomic_DNA"/>
</dbReference>
<reference evidence="4" key="1">
    <citation type="journal article" date="2023" name="Science">
        <title>Elucidation of the pathway for biosynthesis of saponin adjuvants from the soapbark tree.</title>
        <authorList>
            <person name="Reed J."/>
            <person name="Orme A."/>
            <person name="El-Demerdash A."/>
            <person name="Owen C."/>
            <person name="Martin L.B.B."/>
            <person name="Misra R.C."/>
            <person name="Kikuchi S."/>
            <person name="Rejzek M."/>
            <person name="Martin A.C."/>
            <person name="Harkess A."/>
            <person name="Leebens-Mack J."/>
            <person name="Louveau T."/>
            <person name="Stephenson M.J."/>
            <person name="Osbourn A."/>
        </authorList>
    </citation>
    <scope>NUCLEOTIDE SEQUENCE</scope>
    <source>
        <strain evidence="4">S10</strain>
    </source>
</reference>
<proteinExistence type="inferred from homology"/>
<keyword evidence="2" id="KW-0235">DNA replication</keyword>
<feature type="domain" description="DNA polymerase delta subunit OB-fold" evidence="3">
    <location>
        <begin position="5"/>
        <end position="54"/>
    </location>
</feature>
<evidence type="ECO:0000256" key="2">
    <source>
        <dbReference type="ARBA" id="ARBA00022705"/>
    </source>
</evidence>
<dbReference type="KEGG" id="qsa:O6P43_009474"/>
<dbReference type="PANTHER" id="PTHR10416:SF0">
    <property type="entry name" value="DNA POLYMERASE DELTA SUBUNIT 2"/>
    <property type="match status" value="1"/>
</dbReference>
<dbReference type="PANTHER" id="PTHR10416">
    <property type="entry name" value="DNA POLYMERASE DELTA SUBUNIT 2"/>
    <property type="match status" value="1"/>
</dbReference>
<comment type="similarity">
    <text evidence="1">Belongs to the DNA polymerase delta/II small subunit family.</text>
</comment>
<sequence length="83" mass="9732">MRTLLYSLVSNWKPHLPVCMVLGLKEGKECVIVGTHFKHMKLKPSILDEYSKEDLLLLCMGRKLMQVTFWFRMSYKLRPTSAD</sequence>